<protein>
    <submittedName>
        <fullName evidence="1">Uncharacterized protein</fullName>
    </submittedName>
</protein>
<accession>A0A4S3JS03</accession>
<name>A0A4S3JS03_9EURO</name>
<dbReference type="Proteomes" id="UP000308092">
    <property type="component" value="Unassembled WGS sequence"/>
</dbReference>
<comment type="caution">
    <text evidence="1">The sequence shown here is derived from an EMBL/GenBank/DDBJ whole genome shotgun (WGS) entry which is preliminary data.</text>
</comment>
<dbReference type="AlphaFoldDB" id="A0A4S3JS03"/>
<keyword evidence="2" id="KW-1185">Reference proteome</keyword>
<gene>
    <name evidence="1" type="ORF">EYZ11_002004</name>
</gene>
<evidence type="ECO:0000313" key="2">
    <source>
        <dbReference type="Proteomes" id="UP000308092"/>
    </source>
</evidence>
<dbReference type="VEuPathDB" id="FungiDB:EYZ11_002004"/>
<reference evidence="1 2" key="1">
    <citation type="submission" date="2019-03" db="EMBL/GenBank/DDBJ databases">
        <title>The genome sequence of a newly discovered highly antifungal drug resistant Aspergillus species, Aspergillus tanneri NIH 1004.</title>
        <authorList>
            <person name="Mounaud S."/>
            <person name="Singh I."/>
            <person name="Joardar V."/>
            <person name="Pakala S."/>
            <person name="Pakala S."/>
            <person name="Venepally P."/>
            <person name="Hoover J."/>
            <person name="Nierman W."/>
            <person name="Chung J."/>
            <person name="Losada L."/>
        </authorList>
    </citation>
    <scope>NUCLEOTIDE SEQUENCE [LARGE SCALE GENOMIC DNA]</scope>
    <source>
        <strain evidence="1 2">NIH1004</strain>
    </source>
</reference>
<organism evidence="1 2">
    <name type="scientific">Aspergillus tanneri</name>
    <dbReference type="NCBI Taxonomy" id="1220188"/>
    <lineage>
        <taxon>Eukaryota</taxon>
        <taxon>Fungi</taxon>
        <taxon>Dikarya</taxon>
        <taxon>Ascomycota</taxon>
        <taxon>Pezizomycotina</taxon>
        <taxon>Eurotiomycetes</taxon>
        <taxon>Eurotiomycetidae</taxon>
        <taxon>Eurotiales</taxon>
        <taxon>Aspergillaceae</taxon>
        <taxon>Aspergillus</taxon>
        <taxon>Aspergillus subgen. Circumdati</taxon>
    </lineage>
</organism>
<dbReference type="EMBL" id="SOSA01000042">
    <property type="protein sequence ID" value="THC98496.1"/>
    <property type="molecule type" value="Genomic_DNA"/>
</dbReference>
<evidence type="ECO:0000313" key="1">
    <source>
        <dbReference type="EMBL" id="THC98496.1"/>
    </source>
</evidence>
<sequence length="71" mass="7922">MTVAGVVGESVTGRIQCIVRRENSNLLGKRRRSGREIGGATAPLVLEWVNIDQLVYHEKSGKLKAIIEERY</sequence>
<proteinExistence type="predicted"/>